<evidence type="ECO:0000313" key="16">
    <source>
        <dbReference type="Proteomes" id="UP001566331"/>
    </source>
</evidence>
<dbReference type="SMART" id="SM00965">
    <property type="entry name" value="STN"/>
    <property type="match status" value="1"/>
</dbReference>
<keyword evidence="7 11" id="KW-0798">TonB box</keyword>
<evidence type="ECO:0000313" key="15">
    <source>
        <dbReference type="EMBL" id="MEZ0474905.1"/>
    </source>
</evidence>
<evidence type="ECO:0000256" key="1">
    <source>
        <dbReference type="ARBA" id="ARBA00004571"/>
    </source>
</evidence>
<keyword evidence="6" id="KW-0408">Iron</keyword>
<evidence type="ECO:0000256" key="8">
    <source>
        <dbReference type="ARBA" id="ARBA00023136"/>
    </source>
</evidence>
<evidence type="ECO:0000256" key="7">
    <source>
        <dbReference type="ARBA" id="ARBA00023077"/>
    </source>
</evidence>
<evidence type="ECO:0000256" key="11">
    <source>
        <dbReference type="RuleBase" id="RU003357"/>
    </source>
</evidence>
<keyword evidence="3 10" id="KW-1134">Transmembrane beta strand</keyword>
<evidence type="ECO:0000256" key="4">
    <source>
        <dbReference type="ARBA" id="ARBA00022496"/>
    </source>
</evidence>
<dbReference type="Pfam" id="PF07715">
    <property type="entry name" value="Plug"/>
    <property type="match status" value="1"/>
</dbReference>
<dbReference type="InterPro" id="IPR039426">
    <property type="entry name" value="TonB-dep_rcpt-like"/>
</dbReference>
<evidence type="ECO:0000256" key="3">
    <source>
        <dbReference type="ARBA" id="ARBA00022452"/>
    </source>
</evidence>
<dbReference type="Gene3D" id="2.170.130.10">
    <property type="entry name" value="TonB-dependent receptor, plug domain"/>
    <property type="match status" value="1"/>
</dbReference>
<keyword evidence="15" id="KW-0675">Receptor</keyword>
<dbReference type="PANTHER" id="PTHR47234">
    <property type="match status" value="1"/>
</dbReference>
<keyword evidence="8 10" id="KW-0472">Membrane</keyword>
<keyword evidence="4" id="KW-0406">Ion transport</keyword>
<keyword evidence="4" id="KW-0410">Iron transport</keyword>
<dbReference type="Gene3D" id="2.40.170.20">
    <property type="entry name" value="TonB-dependent receptor, beta-barrel domain"/>
    <property type="match status" value="1"/>
</dbReference>
<keyword evidence="2 10" id="KW-0813">Transport</keyword>
<feature type="signal peptide" evidence="13">
    <location>
        <begin position="1"/>
        <end position="29"/>
    </location>
</feature>
<evidence type="ECO:0000256" key="12">
    <source>
        <dbReference type="SAM" id="MobiDB-lite"/>
    </source>
</evidence>
<keyword evidence="5 10" id="KW-0812">Transmembrane</keyword>
<dbReference type="Proteomes" id="UP001566331">
    <property type="component" value="Unassembled WGS sequence"/>
</dbReference>
<comment type="caution">
    <text evidence="15">The sequence shown here is derived from an EMBL/GenBank/DDBJ whole genome shotgun (WGS) entry which is preliminary data.</text>
</comment>
<evidence type="ECO:0000256" key="5">
    <source>
        <dbReference type="ARBA" id="ARBA00022692"/>
    </source>
</evidence>
<dbReference type="Pfam" id="PF07660">
    <property type="entry name" value="STN"/>
    <property type="match status" value="1"/>
</dbReference>
<feature type="region of interest" description="Disordered" evidence="12">
    <location>
        <begin position="678"/>
        <end position="701"/>
    </location>
</feature>
<name>A0ABV4HU62_9GAMM</name>
<evidence type="ECO:0000259" key="14">
    <source>
        <dbReference type="SMART" id="SM00965"/>
    </source>
</evidence>
<dbReference type="Pfam" id="PF00593">
    <property type="entry name" value="TonB_dep_Rec_b-barrel"/>
    <property type="match status" value="1"/>
</dbReference>
<dbReference type="Gene3D" id="3.55.50.30">
    <property type="match status" value="1"/>
</dbReference>
<evidence type="ECO:0000256" key="10">
    <source>
        <dbReference type="PROSITE-ProRule" id="PRU01360"/>
    </source>
</evidence>
<dbReference type="InterPro" id="IPR036942">
    <property type="entry name" value="Beta-barrel_TonB_sf"/>
</dbReference>
<feature type="chain" id="PRO_5046161654" evidence="13">
    <location>
        <begin position="30"/>
        <end position="957"/>
    </location>
</feature>
<evidence type="ECO:0000256" key="6">
    <source>
        <dbReference type="ARBA" id="ARBA00023004"/>
    </source>
</evidence>
<reference evidence="15 16" key="1">
    <citation type="submission" date="2024-07" db="EMBL/GenBank/DDBJ databases">
        <title>Luteimonas salilacus sp. nov., isolated from the shore soil of Salt Lake in Tibet of China.</title>
        <authorList>
            <person name="Zhang X."/>
            <person name="Li A."/>
        </authorList>
    </citation>
    <scope>NUCLEOTIDE SEQUENCE [LARGE SCALE GENOMIC DNA]</scope>
    <source>
        <strain evidence="15 16">B3-2-R+30</strain>
    </source>
</reference>
<dbReference type="PROSITE" id="PS52016">
    <property type="entry name" value="TONB_DEPENDENT_REC_3"/>
    <property type="match status" value="1"/>
</dbReference>
<feature type="region of interest" description="Disordered" evidence="12">
    <location>
        <begin position="109"/>
        <end position="132"/>
    </location>
</feature>
<dbReference type="InterPro" id="IPR012910">
    <property type="entry name" value="Plug_dom"/>
</dbReference>
<comment type="similarity">
    <text evidence="10 11">Belongs to the TonB-dependent receptor family.</text>
</comment>
<evidence type="ECO:0000256" key="9">
    <source>
        <dbReference type="ARBA" id="ARBA00023237"/>
    </source>
</evidence>
<accession>A0ABV4HU62</accession>
<organism evidence="15 16">
    <name type="scientific">Luteimonas salinilitoris</name>
    <dbReference type="NCBI Taxonomy" id="3237697"/>
    <lineage>
        <taxon>Bacteria</taxon>
        <taxon>Pseudomonadati</taxon>
        <taxon>Pseudomonadota</taxon>
        <taxon>Gammaproteobacteria</taxon>
        <taxon>Lysobacterales</taxon>
        <taxon>Lysobacteraceae</taxon>
        <taxon>Luteimonas</taxon>
    </lineage>
</organism>
<keyword evidence="16" id="KW-1185">Reference proteome</keyword>
<protein>
    <submittedName>
        <fullName evidence="15">TonB-dependent receptor</fullName>
    </submittedName>
</protein>
<dbReference type="PANTHER" id="PTHR47234:SF1">
    <property type="entry name" value="TONB-DEPENDENT RECEPTOR"/>
    <property type="match status" value="1"/>
</dbReference>
<gene>
    <name evidence="15" type="ORF">AB6713_09805</name>
</gene>
<proteinExistence type="inferred from homology"/>
<keyword evidence="9 10" id="KW-0998">Cell outer membrane</keyword>
<comment type="subcellular location">
    <subcellularLocation>
        <location evidence="1 10">Cell outer membrane</location>
        <topology evidence="1 10">Multi-pass membrane protein</topology>
    </subcellularLocation>
</comment>
<dbReference type="InterPro" id="IPR000531">
    <property type="entry name" value="Beta-barrel_TonB"/>
</dbReference>
<dbReference type="CDD" id="cd01347">
    <property type="entry name" value="ligand_gated_channel"/>
    <property type="match status" value="1"/>
</dbReference>
<evidence type="ECO:0000256" key="2">
    <source>
        <dbReference type="ARBA" id="ARBA00022448"/>
    </source>
</evidence>
<dbReference type="EMBL" id="JBFWIC010000011">
    <property type="protein sequence ID" value="MEZ0474905.1"/>
    <property type="molecule type" value="Genomic_DNA"/>
</dbReference>
<dbReference type="InterPro" id="IPR011662">
    <property type="entry name" value="Secretin/TonB_short_N"/>
</dbReference>
<feature type="domain" description="Secretin/TonB short N-terminal" evidence="14">
    <location>
        <begin position="58"/>
        <end position="109"/>
    </location>
</feature>
<dbReference type="RefSeq" id="WP_370562370.1">
    <property type="nucleotide sequence ID" value="NZ_JBFWIB010000001.1"/>
</dbReference>
<dbReference type="InterPro" id="IPR037066">
    <property type="entry name" value="Plug_dom_sf"/>
</dbReference>
<sequence>MSGFLARATLAGSMLGALLASLPLSSAVAGPDDREADYDIPAESLDGALTRFAEQSGAQIFYSPSLVGGKTAAPLKGRMSRSQALARLLRGTGLTAVSVNAGTYLLQAAPRSRKRAPPATASGRPAPAPARETPIDLHGVQVTGTRIPRVSLETATPVTLITREQIEASGFTTLFELLRHQPGMTGHHAVQASSEPLSEALTSLLSIAVAHSASLHGLGPRGTLYLVDGRRTANYALVSSDLGGLTDLGGIPLSMVERVEILRGGASAIYGADAVAGVVNIILKQHYRGGEVSVQAGISGRGDAGFRRLSASAGFAVGRSDLSVSVDAFSQTHLAGTSRDWHTQDRRADGLPDRTIPLGYFSYLSVPFDITPYPPCVAAGDETDPACRLDRESYRSLAPGADGRTLHAHWRFPVSGETEGYLDIRSADARMRLNTAPMTLAGPLVPPDDPNYDPFIGASHAFYDIGSISSRSRTTLFDGTLGFTTPLGGWSLDAYASHHSSRVTNTIHGVVNQSILAETFQHPPHYHVNGRPNDPALLHALSPSLRIAGKSTVNSVSIHVDGPVASRSSGDVRAAFGIEAQRDRLDYTPDPYFSDPSLPFPIAPIDPDGSSRRMAAYAEFAVPLPGRLTAEAAWRLDRASPYGSSTSPRLGLTWKPHDRLLIRGSIGNAFRAPSLYETEGAPANPHLGHPDPARVPNEPPFAPCRNPTGPICTLPVVSERNPDLKPERALARNLGLVWEPNDDFNIAVDYFNVVRRDEIAIADPVAHPGRFPETYVRDEDGLLSRARIVFSNLGRSDVRGLHFDANWRRHTRGYGTFDFRLSGHRVRQALVTSPDGETVDRAGHLSPASSAFASLEWSKGDWSTTASVRHFSGYRVHAAGRPCPDANADAGKCRNPSINVLALGTTYSGFDRWTVSGHVNNLADRQPANYELERAGYNASFDDPVGRYYLLKFAYRF</sequence>
<dbReference type="SUPFAM" id="SSF56935">
    <property type="entry name" value="Porins"/>
    <property type="match status" value="1"/>
</dbReference>
<evidence type="ECO:0000256" key="13">
    <source>
        <dbReference type="SAM" id="SignalP"/>
    </source>
</evidence>
<keyword evidence="13" id="KW-0732">Signal</keyword>